<keyword evidence="1" id="KW-0732">Signal</keyword>
<proteinExistence type="predicted"/>
<dbReference type="AlphaFoldDB" id="A0A815G4K9"/>
<evidence type="ECO:0000313" key="3">
    <source>
        <dbReference type="EMBL" id="CAF1334363.1"/>
    </source>
</evidence>
<evidence type="ECO:0008006" key="7">
    <source>
        <dbReference type="Google" id="ProtNLM"/>
    </source>
</evidence>
<dbReference type="Proteomes" id="UP000663829">
    <property type="component" value="Unassembled WGS sequence"/>
</dbReference>
<evidence type="ECO:0000313" key="4">
    <source>
        <dbReference type="EMBL" id="CAF4017273.1"/>
    </source>
</evidence>
<accession>A0A815G4K9</accession>
<sequence>MIMNQKPQGLCTGVLGVPVLLQTFGSSVAQYNNATPASFNFTTTYKQVNKPVTNDGMFSIVNQVHDDFGTWFTPYDHTTGNGTGDMLLVNANFLPGEVFRTTVDNLSIGLIYEFSAFLGNLNKIQYNNILPNITFTIMTPANVTVASVSTGSIPETAVFAWVKYGMSFKATTASVTLLMTTVAVGGDGDDFVADDITLAPCSAQICGSTY</sequence>
<gene>
    <name evidence="3" type="ORF">GPM918_LOCUS30114</name>
    <name evidence="2" type="ORF">OVA965_LOCUS24311</name>
    <name evidence="5" type="ORF">SRO942_LOCUS30717</name>
    <name evidence="4" type="ORF">TMI583_LOCUS25032</name>
</gene>
<name>A0A815G4K9_9BILA</name>
<evidence type="ECO:0000313" key="6">
    <source>
        <dbReference type="Proteomes" id="UP000663829"/>
    </source>
</evidence>
<dbReference type="Proteomes" id="UP000682733">
    <property type="component" value="Unassembled WGS sequence"/>
</dbReference>
<dbReference type="OrthoDB" id="10037818at2759"/>
<evidence type="ECO:0000313" key="2">
    <source>
        <dbReference type="EMBL" id="CAF1208066.1"/>
    </source>
</evidence>
<evidence type="ECO:0000313" key="5">
    <source>
        <dbReference type="EMBL" id="CAF4190549.1"/>
    </source>
</evidence>
<feature type="chain" id="PRO_5044132079" description="DUF642 domain-containing protein" evidence="1">
    <location>
        <begin position="30"/>
        <end position="210"/>
    </location>
</feature>
<reference evidence="3" key="1">
    <citation type="submission" date="2021-02" db="EMBL/GenBank/DDBJ databases">
        <authorList>
            <person name="Nowell W R."/>
        </authorList>
    </citation>
    <scope>NUCLEOTIDE SEQUENCE</scope>
</reference>
<dbReference type="EMBL" id="CAJNOQ010014077">
    <property type="protein sequence ID" value="CAF1334363.1"/>
    <property type="molecule type" value="Genomic_DNA"/>
</dbReference>
<dbReference type="EMBL" id="CAJNOK010014591">
    <property type="protein sequence ID" value="CAF1208066.1"/>
    <property type="molecule type" value="Genomic_DNA"/>
</dbReference>
<dbReference type="EMBL" id="CAJOBC010055133">
    <property type="protein sequence ID" value="CAF4190549.1"/>
    <property type="molecule type" value="Genomic_DNA"/>
</dbReference>
<dbReference type="EMBL" id="CAJOBA010036126">
    <property type="protein sequence ID" value="CAF4017273.1"/>
    <property type="molecule type" value="Genomic_DNA"/>
</dbReference>
<organism evidence="3 6">
    <name type="scientific">Didymodactylos carnosus</name>
    <dbReference type="NCBI Taxonomy" id="1234261"/>
    <lineage>
        <taxon>Eukaryota</taxon>
        <taxon>Metazoa</taxon>
        <taxon>Spiralia</taxon>
        <taxon>Gnathifera</taxon>
        <taxon>Rotifera</taxon>
        <taxon>Eurotatoria</taxon>
        <taxon>Bdelloidea</taxon>
        <taxon>Philodinida</taxon>
        <taxon>Philodinidae</taxon>
        <taxon>Didymodactylos</taxon>
    </lineage>
</organism>
<dbReference type="Proteomes" id="UP000681722">
    <property type="component" value="Unassembled WGS sequence"/>
</dbReference>
<comment type="caution">
    <text evidence="3">The sequence shown here is derived from an EMBL/GenBank/DDBJ whole genome shotgun (WGS) entry which is preliminary data.</text>
</comment>
<evidence type="ECO:0000256" key="1">
    <source>
        <dbReference type="SAM" id="SignalP"/>
    </source>
</evidence>
<dbReference type="Proteomes" id="UP000677228">
    <property type="component" value="Unassembled WGS sequence"/>
</dbReference>
<protein>
    <recommendedName>
        <fullName evidence="7">DUF642 domain-containing protein</fullName>
    </recommendedName>
</protein>
<feature type="signal peptide" evidence="1">
    <location>
        <begin position="1"/>
        <end position="29"/>
    </location>
</feature>
<keyword evidence="6" id="KW-1185">Reference proteome</keyword>